<dbReference type="eggNOG" id="COG2198">
    <property type="taxonomic scope" value="Bacteria"/>
</dbReference>
<dbReference type="GO" id="GO:0005524">
    <property type="term" value="F:ATP binding"/>
    <property type="evidence" value="ECO:0007669"/>
    <property type="project" value="UniProtKB-KW"/>
</dbReference>
<feature type="domain" description="CBS" evidence="26">
    <location>
        <begin position="135"/>
        <end position="192"/>
    </location>
</feature>
<dbReference type="KEGG" id="hha:Hhal_2150"/>
<evidence type="ECO:0000256" key="6">
    <source>
        <dbReference type="ARBA" id="ARBA00022679"/>
    </source>
</evidence>
<evidence type="ECO:0000256" key="13">
    <source>
        <dbReference type="ARBA" id="ARBA00023136"/>
    </source>
</evidence>
<dbReference type="PRINTS" id="PR00344">
    <property type="entry name" value="BCTRLSENSOR"/>
</dbReference>
<keyword evidence="10" id="KW-0067">ATP-binding</keyword>
<keyword evidence="19" id="KW-0175">Coiled coil</keyword>
<dbReference type="CDD" id="cd00082">
    <property type="entry name" value="HisKA"/>
    <property type="match status" value="1"/>
</dbReference>
<feature type="domain" description="PAC" evidence="24">
    <location>
        <begin position="746"/>
        <end position="797"/>
    </location>
</feature>
<dbReference type="InterPro" id="IPR036641">
    <property type="entry name" value="HPT_dom_sf"/>
</dbReference>
<dbReference type="Gene3D" id="2.10.70.100">
    <property type="match status" value="1"/>
</dbReference>
<dbReference type="PANTHER" id="PTHR45339">
    <property type="entry name" value="HYBRID SIGNAL TRANSDUCTION HISTIDINE KINASE J"/>
    <property type="match status" value="1"/>
</dbReference>
<dbReference type="SMART" id="SM00387">
    <property type="entry name" value="HATPase_c"/>
    <property type="match status" value="1"/>
</dbReference>
<dbReference type="PROSITE" id="PS50894">
    <property type="entry name" value="HPT"/>
    <property type="match status" value="1"/>
</dbReference>
<evidence type="ECO:0000259" key="24">
    <source>
        <dbReference type="PROSITE" id="PS50113"/>
    </source>
</evidence>
<dbReference type="InterPro" id="IPR000700">
    <property type="entry name" value="PAS-assoc_C"/>
</dbReference>
<dbReference type="CDD" id="cd00088">
    <property type="entry name" value="HPT"/>
    <property type="match status" value="1"/>
</dbReference>
<feature type="domain" description="PAS" evidence="23">
    <location>
        <begin position="275"/>
        <end position="323"/>
    </location>
</feature>
<evidence type="ECO:0000256" key="15">
    <source>
        <dbReference type="ARBA" id="ARBA00068150"/>
    </source>
</evidence>
<evidence type="ECO:0000256" key="17">
    <source>
        <dbReference type="PROSITE-ProRule" id="PRU00169"/>
    </source>
</evidence>
<protein>
    <recommendedName>
        <fullName evidence="15">Sensory/regulatory protein RpfC</fullName>
        <ecNumber evidence="3">2.7.13.3</ecNumber>
    </recommendedName>
</protein>
<dbReference type="CDD" id="cd17546">
    <property type="entry name" value="REC_hyHK_CKI1_RcsC-like"/>
    <property type="match status" value="2"/>
</dbReference>
<accession>A1WZ02</accession>
<dbReference type="SMART" id="SM00116">
    <property type="entry name" value="CBS"/>
    <property type="match status" value="3"/>
</dbReference>
<keyword evidence="13" id="KW-0472">Membrane</keyword>
<gene>
    <name evidence="27" type="ordered locus">Hhal_2150</name>
</gene>
<dbReference type="NCBIfam" id="TIGR00229">
    <property type="entry name" value="sensory_box"/>
    <property type="match status" value="3"/>
</dbReference>
<dbReference type="SMART" id="SM00388">
    <property type="entry name" value="HisKA"/>
    <property type="match status" value="1"/>
</dbReference>
<keyword evidence="9 27" id="KW-0418">Kinase</keyword>
<dbReference type="OrthoDB" id="9806130at2"/>
<dbReference type="PROSITE" id="PS50112">
    <property type="entry name" value="PAS"/>
    <property type="match status" value="3"/>
</dbReference>
<feature type="modified residue" description="4-aspartylphosphate" evidence="17">
    <location>
        <position position="1372"/>
    </location>
</feature>
<dbReference type="InterPro" id="IPR000644">
    <property type="entry name" value="CBS_dom"/>
</dbReference>
<dbReference type="PANTHER" id="PTHR45339:SF1">
    <property type="entry name" value="HYBRID SIGNAL TRANSDUCTION HISTIDINE KINASE J"/>
    <property type="match status" value="1"/>
</dbReference>
<dbReference type="Gene3D" id="3.10.580.10">
    <property type="entry name" value="CBS-domain"/>
    <property type="match status" value="2"/>
</dbReference>
<dbReference type="SUPFAM" id="SSF55785">
    <property type="entry name" value="PYP-like sensor domain (PAS domain)"/>
    <property type="match status" value="5"/>
</dbReference>
<dbReference type="eggNOG" id="COG0784">
    <property type="taxonomic scope" value="Bacteria"/>
</dbReference>
<keyword evidence="8" id="KW-0547">Nucleotide-binding</keyword>
<dbReference type="InterPro" id="IPR035965">
    <property type="entry name" value="PAS-like_dom_sf"/>
</dbReference>
<reference evidence="28" key="1">
    <citation type="submission" date="2006-12" db="EMBL/GenBank/DDBJ databases">
        <title>Complete sequence of Halorhodospira halophila SL1.</title>
        <authorList>
            <consortium name="US DOE Joint Genome Institute"/>
            <person name="Copeland A."/>
            <person name="Lucas S."/>
            <person name="Lapidus A."/>
            <person name="Barry K."/>
            <person name="Detter J.C."/>
            <person name="Glavina del Rio T."/>
            <person name="Hammon N."/>
            <person name="Israni S."/>
            <person name="Dalin E."/>
            <person name="Tice H."/>
            <person name="Pitluck S."/>
            <person name="Saunders E."/>
            <person name="Brettin T."/>
            <person name="Bruce D."/>
            <person name="Han C."/>
            <person name="Tapia R."/>
            <person name="Schmutz J."/>
            <person name="Larimer F."/>
            <person name="Land M."/>
            <person name="Hauser L."/>
            <person name="Kyrpides N."/>
            <person name="Mikhailova N."/>
            <person name="Hoff W."/>
            <person name="Richardson P."/>
        </authorList>
    </citation>
    <scope>NUCLEOTIDE SEQUENCE [LARGE SCALE GENOMIC DNA]</scope>
    <source>
        <strain evidence="28">DSM 244 / SL1</strain>
    </source>
</reference>
<dbReference type="InterPro" id="IPR036890">
    <property type="entry name" value="HATPase_C_sf"/>
</dbReference>
<dbReference type="SMART" id="SM00091">
    <property type="entry name" value="PAS"/>
    <property type="match status" value="5"/>
</dbReference>
<comment type="subcellular location">
    <subcellularLocation>
        <location evidence="2">Cell membrane</location>
        <topology evidence="2">Multi-pass membrane protein</topology>
    </subcellularLocation>
</comment>
<evidence type="ECO:0000256" key="9">
    <source>
        <dbReference type="ARBA" id="ARBA00022777"/>
    </source>
</evidence>
<proteinExistence type="predicted"/>
<dbReference type="InterPro" id="IPR000014">
    <property type="entry name" value="PAS"/>
</dbReference>
<feature type="domain" description="PAC" evidence="24">
    <location>
        <begin position="490"/>
        <end position="542"/>
    </location>
</feature>
<keyword evidence="5 17" id="KW-0597">Phosphoprotein</keyword>
<dbReference type="Pfam" id="PF00072">
    <property type="entry name" value="Response_reg"/>
    <property type="match status" value="2"/>
</dbReference>
<evidence type="ECO:0000256" key="3">
    <source>
        <dbReference type="ARBA" id="ARBA00012438"/>
    </source>
</evidence>
<feature type="modified residue" description="4-aspartylphosphate" evidence="17">
    <location>
        <position position="1229"/>
    </location>
</feature>
<feature type="domain" description="Response regulatory" evidence="22">
    <location>
        <begin position="1175"/>
        <end position="1300"/>
    </location>
</feature>
<dbReference type="Pfam" id="PF00571">
    <property type="entry name" value="CBS"/>
    <property type="match status" value="4"/>
</dbReference>
<dbReference type="PROSITE" id="PS51371">
    <property type="entry name" value="CBS"/>
    <property type="match status" value="2"/>
</dbReference>
<evidence type="ECO:0000256" key="16">
    <source>
        <dbReference type="PROSITE-ProRule" id="PRU00110"/>
    </source>
</evidence>
<dbReference type="eggNOG" id="COG0517">
    <property type="taxonomic scope" value="Bacteria"/>
</dbReference>
<dbReference type="CDD" id="cd02205">
    <property type="entry name" value="CBS_pair_SF"/>
    <property type="match status" value="2"/>
</dbReference>
<evidence type="ECO:0000313" key="28">
    <source>
        <dbReference type="Proteomes" id="UP000000647"/>
    </source>
</evidence>
<evidence type="ECO:0000259" key="26">
    <source>
        <dbReference type="PROSITE" id="PS51371"/>
    </source>
</evidence>
<dbReference type="GO" id="GO:0005886">
    <property type="term" value="C:plasma membrane"/>
    <property type="evidence" value="ECO:0007669"/>
    <property type="project" value="UniProtKB-SubCell"/>
</dbReference>
<evidence type="ECO:0000256" key="2">
    <source>
        <dbReference type="ARBA" id="ARBA00004651"/>
    </source>
</evidence>
<dbReference type="Pfam" id="PF08447">
    <property type="entry name" value="PAS_3"/>
    <property type="match status" value="2"/>
</dbReference>
<dbReference type="SUPFAM" id="SSF54631">
    <property type="entry name" value="CBS-domain pair"/>
    <property type="match status" value="2"/>
</dbReference>
<dbReference type="CDD" id="cd00130">
    <property type="entry name" value="PAS"/>
    <property type="match status" value="3"/>
</dbReference>
<dbReference type="Pfam" id="PF00512">
    <property type="entry name" value="HisKA"/>
    <property type="match status" value="1"/>
</dbReference>
<evidence type="ECO:0000256" key="7">
    <source>
        <dbReference type="ARBA" id="ARBA00022692"/>
    </source>
</evidence>
<dbReference type="InterPro" id="IPR001789">
    <property type="entry name" value="Sig_transdc_resp-reg_receiver"/>
</dbReference>
<feature type="domain" description="PAS" evidence="23">
    <location>
        <begin position="543"/>
        <end position="615"/>
    </location>
</feature>
<dbReference type="InterPro" id="IPR003661">
    <property type="entry name" value="HisK_dim/P_dom"/>
</dbReference>
<dbReference type="SUPFAM" id="SSF55874">
    <property type="entry name" value="ATPase domain of HSP90 chaperone/DNA topoisomerase II/histidine kinase"/>
    <property type="match status" value="1"/>
</dbReference>
<dbReference type="Proteomes" id="UP000000647">
    <property type="component" value="Chromosome"/>
</dbReference>
<feature type="domain" description="Histidine kinase" evidence="21">
    <location>
        <begin position="934"/>
        <end position="1157"/>
    </location>
</feature>
<dbReference type="InterPro" id="IPR036097">
    <property type="entry name" value="HisK_dim/P_sf"/>
</dbReference>
<dbReference type="Gene3D" id="1.20.120.160">
    <property type="entry name" value="HPT domain"/>
    <property type="match status" value="1"/>
</dbReference>
<comment type="subunit">
    <text evidence="14">At low DSF concentrations, interacts with RpfF.</text>
</comment>
<feature type="region of interest" description="Disordered" evidence="20">
    <location>
        <begin position="1437"/>
        <end position="1465"/>
    </location>
</feature>
<dbReference type="EC" id="2.7.13.3" evidence="3"/>
<dbReference type="InterPro" id="IPR011006">
    <property type="entry name" value="CheY-like_superfamily"/>
</dbReference>
<organism evidence="27 28">
    <name type="scientific">Halorhodospira halophila (strain DSM 244 / SL1)</name>
    <name type="common">Ectothiorhodospira halophila (strain DSM 244 / SL1)</name>
    <dbReference type="NCBI Taxonomy" id="349124"/>
    <lineage>
        <taxon>Bacteria</taxon>
        <taxon>Pseudomonadati</taxon>
        <taxon>Pseudomonadota</taxon>
        <taxon>Gammaproteobacteria</taxon>
        <taxon>Chromatiales</taxon>
        <taxon>Ectothiorhodospiraceae</taxon>
        <taxon>Halorhodospira</taxon>
    </lineage>
</organism>
<dbReference type="SMART" id="SM00448">
    <property type="entry name" value="REC"/>
    <property type="match status" value="2"/>
</dbReference>
<dbReference type="SUPFAM" id="SSF47226">
    <property type="entry name" value="Histidine-containing phosphotransfer domain, HPT domain"/>
    <property type="match status" value="1"/>
</dbReference>
<dbReference type="Gene3D" id="3.30.450.20">
    <property type="entry name" value="PAS domain"/>
    <property type="match status" value="5"/>
</dbReference>
<dbReference type="GO" id="GO:0000155">
    <property type="term" value="F:phosphorelay sensor kinase activity"/>
    <property type="evidence" value="ECO:0007669"/>
    <property type="project" value="InterPro"/>
</dbReference>
<evidence type="ECO:0000256" key="14">
    <source>
        <dbReference type="ARBA" id="ARBA00064003"/>
    </source>
</evidence>
<dbReference type="Gene3D" id="3.40.50.2300">
    <property type="match status" value="2"/>
</dbReference>
<dbReference type="FunFam" id="3.30.565.10:FF:000010">
    <property type="entry name" value="Sensor histidine kinase RcsC"/>
    <property type="match status" value="1"/>
</dbReference>
<dbReference type="Gene3D" id="3.30.565.10">
    <property type="entry name" value="Histidine kinase-like ATPase, C-terminal domain"/>
    <property type="match status" value="1"/>
</dbReference>
<reference evidence="27 28" key="2">
    <citation type="journal article" date="2013" name="Stand. Genomic Sci.">
        <title>Complete genome sequence of Halorhodospira halophila SL1.</title>
        <authorList>
            <person name="Challacombe J.F."/>
            <person name="Majid S."/>
            <person name="Deole R."/>
            <person name="Brettin T.S."/>
            <person name="Bruce D."/>
            <person name="Delano S.F."/>
            <person name="Detter J.C."/>
            <person name="Gleasner C.D."/>
            <person name="Han C.S."/>
            <person name="Misra M."/>
            <person name="Reitenga K.G."/>
            <person name="Mikhailova N."/>
            <person name="Woyke T."/>
            <person name="Pitluck S."/>
            <person name="Nolan M."/>
            <person name="Land M.L."/>
            <person name="Saunders E."/>
            <person name="Tapia R."/>
            <person name="Lapidus A."/>
            <person name="Ivanova N."/>
            <person name="Hoff W.D."/>
        </authorList>
    </citation>
    <scope>NUCLEOTIDE SEQUENCE [LARGE SCALE GENOMIC DNA]</scope>
    <source>
        <strain evidence="28">DSM 244 / SL1</strain>
    </source>
</reference>
<dbReference type="CDD" id="cd16922">
    <property type="entry name" value="HATPase_EvgS-ArcB-TorS-like"/>
    <property type="match status" value="1"/>
</dbReference>
<dbReference type="EMBL" id="CP000544">
    <property type="protein sequence ID" value="ABM62914.1"/>
    <property type="molecule type" value="Genomic_DNA"/>
</dbReference>
<sequence>MYAPPLRALATEHVVTLPASASVGEAVRTMQDHNIRDVVVRTRDGFRLFLSTMLLRLDHLGADLETPLGRLDLPRATTLSPDASVVDGLRAIRNRGEHICLVDDRGELSGILSYTDLASGLDPNMLAQTQSIGELFRWTQAPLLNPDATLRGAMAAMREQDQEAAVVVDDERPVGILTQKDIIKLLAAGTDLGCTLEACMSSPVETLHEQASIAEALSFCRQRRIKRVVVVDDAGRLTGVIGQKELVNLYFNQWFALLQEQQDELAQLNRELQESNRALESITEEVPGGLLVVGADGHISRTSRRALSILNTSSEALIGRSVFTLLGCTPGSGCPGDLASAPPLRCPYSGPPISADSCELIGALRSGEAYETRDLFQAPEGEPVLVDVRIKRAATDGTTILLFQEVSKEEQNRTEALAFLNGGPVVALSWRPEPGWPVHYASANVEQVLGYTAEELKAPGFRFADLLHPEDTQRVDREIRAQLADGAAHFEQLYRVRHRSGGYRWCYDYTSPEYNEDGQLRLLRGYILDRTEEQQTLEQLTRSRERLALATESAGLGIWDYDLTSDQLDWDEGMFRLYGVSSEAFGGTFQDWTRTLMPESRERAQAAFEQAVAYSSTFETTISIRRPIDGAERILQGQAQIIRDETDQAVRVVGVNRDITEQETNRRRLIAEEAKFRGLFELSPVGIAMNDFQTGEFLEFNDAINEPAGYTREEFGRLSYWDVTPESYMPQEQEQLESMRRTGRYGPFEKEYIHKDGHRYPVLLHGFRTTTPEGREVIWSIIQDITETKAAEAALQATKERFEGIFQKTSSGVAVYRPVDGGRDFEFLEFNPASERINQVSREAVIGGKLTELFPGVVEMGLLGALQRVAGTGHPEHLPVTDYHDERISGWRENYIFRLSSGEVVAVYDDLTEIKQAQEQAEQASRAKSEFLANMSHEIRTPLNAVIGLSQLLLETSLDKRQQDHLNKVLSSSRMLLGIINDILDFSKIESGQLELDTHTFDLHEVVDHLAALFGEVGHRKQLELVYSLPPQIPCVLVGDSLRITQVLTNLLSNATKFTPEGGEVEMGIQLVEPPKADSVTLRFFVRDTGIGMSEEQLGRLFRAFTQADTSTTRRYGGSGLGLVISRRLVERMGGALEATSKPGQGSTFAFELTLPLGTPQAPATLHCPKTEGRHVLIVDDHEPTRETLREMLLHCHFEVEEATNGEEAIEKVIASERRDDPFDFILMDWMMPGGMSGSETCRALEACRQSGDLAQTRPPVLMVSAYDPSQIDLPEGLTRELLSKPITANVLYQALLRAERGDRAANMGPESMGHTPNLAGYRILIAEDNETNQEVASLLLEKTGAQVQVVNNGAEALEAAHEAPPDLILMDLQMPVLDGFEATRRLREAGYGGPVLALSAAVTEGDQQRARAAGMGAHIAKPIDREQLYARLADHLSPSPQATDDPDHAEETPPGGGIPNHLPGFDPARGLRLFGGDGAVYRRILRGFRRRIRDEHTALVGHLRRDDRGTALRDAHTLKGAAGNAAAVRLQELAARIEETLGTGAGVDHRLIDALEEALQEAEQALEPLLPAAAAAPSPGSPTAVDELRAKLAASEWIETETSDAALAYLRSQGLDCDELETRLEAMDFDGALQLLEALIER</sequence>
<feature type="domain" description="Response regulatory" evidence="22">
    <location>
        <begin position="1323"/>
        <end position="1437"/>
    </location>
</feature>
<keyword evidence="6" id="KW-0808">Transferase</keyword>
<feature type="coiled-coil region" evidence="19">
    <location>
        <begin position="251"/>
        <end position="285"/>
    </location>
</feature>
<dbReference type="PROSITE" id="PS50109">
    <property type="entry name" value="HIS_KIN"/>
    <property type="match status" value="1"/>
</dbReference>
<keyword evidence="18" id="KW-0129">CBS domain</keyword>
<dbReference type="SMART" id="SM00086">
    <property type="entry name" value="PAC"/>
    <property type="match status" value="3"/>
</dbReference>
<dbReference type="Pfam" id="PF02518">
    <property type="entry name" value="HATPase_c"/>
    <property type="match status" value="1"/>
</dbReference>
<dbReference type="STRING" id="349124.Hhal_2150"/>
<dbReference type="eggNOG" id="COG5002">
    <property type="taxonomic scope" value="Bacteria"/>
</dbReference>
<evidence type="ECO:0000259" key="23">
    <source>
        <dbReference type="PROSITE" id="PS50112"/>
    </source>
</evidence>
<evidence type="ECO:0000256" key="5">
    <source>
        <dbReference type="ARBA" id="ARBA00022553"/>
    </source>
</evidence>
<comment type="catalytic activity">
    <reaction evidence="1">
        <text>ATP + protein L-histidine = ADP + protein N-phospho-L-histidine.</text>
        <dbReference type="EC" id="2.7.13.3"/>
    </reaction>
</comment>
<name>A1WZ02_HALHL</name>
<feature type="modified residue" description="Phosphohistidine" evidence="16">
    <location>
        <position position="1517"/>
    </location>
</feature>
<dbReference type="FunFam" id="1.10.287.130:FF:000002">
    <property type="entry name" value="Two-component osmosensing histidine kinase"/>
    <property type="match status" value="1"/>
</dbReference>
<feature type="domain" description="PAC" evidence="24">
    <location>
        <begin position="618"/>
        <end position="671"/>
    </location>
</feature>
<dbReference type="eggNOG" id="COG0745">
    <property type="taxonomic scope" value="Bacteria"/>
</dbReference>
<keyword evidence="11" id="KW-1133">Transmembrane helix</keyword>
<evidence type="ECO:0000256" key="18">
    <source>
        <dbReference type="PROSITE-ProRule" id="PRU00703"/>
    </source>
</evidence>
<evidence type="ECO:0000259" key="25">
    <source>
        <dbReference type="PROSITE" id="PS50894"/>
    </source>
</evidence>
<feature type="domain" description="HPt" evidence="25">
    <location>
        <begin position="1478"/>
        <end position="1570"/>
    </location>
</feature>
<keyword evidence="28" id="KW-1185">Reference proteome</keyword>
<keyword evidence="7" id="KW-0812">Transmembrane</keyword>
<dbReference type="InterPro" id="IPR001610">
    <property type="entry name" value="PAC"/>
</dbReference>
<evidence type="ECO:0000256" key="11">
    <source>
        <dbReference type="ARBA" id="ARBA00022989"/>
    </source>
</evidence>
<dbReference type="Pfam" id="PF01627">
    <property type="entry name" value="Hpt"/>
    <property type="match status" value="1"/>
</dbReference>
<dbReference type="InterPro" id="IPR004358">
    <property type="entry name" value="Sig_transdc_His_kin-like_C"/>
</dbReference>
<evidence type="ECO:0000256" key="20">
    <source>
        <dbReference type="SAM" id="MobiDB-lite"/>
    </source>
</evidence>
<evidence type="ECO:0000259" key="22">
    <source>
        <dbReference type="PROSITE" id="PS50110"/>
    </source>
</evidence>
<dbReference type="eggNOG" id="COG4353">
    <property type="taxonomic scope" value="Bacteria"/>
</dbReference>
<dbReference type="SUPFAM" id="SSF47384">
    <property type="entry name" value="Homodimeric domain of signal transducing histidine kinase"/>
    <property type="match status" value="1"/>
</dbReference>
<dbReference type="PROSITE" id="PS50110">
    <property type="entry name" value="RESPONSE_REGULATORY"/>
    <property type="match status" value="2"/>
</dbReference>
<evidence type="ECO:0000256" key="12">
    <source>
        <dbReference type="ARBA" id="ARBA00023012"/>
    </source>
</evidence>
<dbReference type="SUPFAM" id="SSF52172">
    <property type="entry name" value="CheY-like"/>
    <property type="match status" value="2"/>
</dbReference>
<dbReference type="InterPro" id="IPR008207">
    <property type="entry name" value="Sig_transdc_His_kin_Hpt_dom"/>
</dbReference>
<dbReference type="InterPro" id="IPR013655">
    <property type="entry name" value="PAS_fold_3"/>
</dbReference>
<dbReference type="InterPro" id="IPR005467">
    <property type="entry name" value="His_kinase_dom"/>
</dbReference>
<feature type="domain" description="PAS" evidence="23">
    <location>
        <begin position="438"/>
        <end position="486"/>
    </location>
</feature>
<dbReference type="InterPro" id="IPR046342">
    <property type="entry name" value="CBS_dom_sf"/>
</dbReference>
<dbReference type="HOGENOM" id="CLU_003248_0_0_6"/>
<evidence type="ECO:0000256" key="8">
    <source>
        <dbReference type="ARBA" id="ARBA00022741"/>
    </source>
</evidence>
<keyword evidence="4" id="KW-1003">Cell membrane</keyword>
<evidence type="ECO:0000259" key="21">
    <source>
        <dbReference type="PROSITE" id="PS50109"/>
    </source>
</evidence>
<evidence type="ECO:0000256" key="10">
    <source>
        <dbReference type="ARBA" id="ARBA00022840"/>
    </source>
</evidence>
<dbReference type="PROSITE" id="PS50113">
    <property type="entry name" value="PAC"/>
    <property type="match status" value="3"/>
</dbReference>
<dbReference type="Gene3D" id="1.10.287.130">
    <property type="match status" value="1"/>
</dbReference>
<dbReference type="RefSeq" id="WP_011814936.1">
    <property type="nucleotide sequence ID" value="NC_008789.1"/>
</dbReference>
<evidence type="ECO:0000256" key="1">
    <source>
        <dbReference type="ARBA" id="ARBA00000085"/>
    </source>
</evidence>
<evidence type="ECO:0000256" key="19">
    <source>
        <dbReference type="SAM" id="Coils"/>
    </source>
</evidence>
<evidence type="ECO:0000313" key="27">
    <source>
        <dbReference type="EMBL" id="ABM62914.1"/>
    </source>
</evidence>
<evidence type="ECO:0000256" key="4">
    <source>
        <dbReference type="ARBA" id="ARBA00022475"/>
    </source>
</evidence>
<dbReference type="Pfam" id="PF13426">
    <property type="entry name" value="PAS_9"/>
    <property type="match status" value="2"/>
</dbReference>
<keyword evidence="12" id="KW-0902">Two-component regulatory system</keyword>
<dbReference type="InterPro" id="IPR003594">
    <property type="entry name" value="HATPase_dom"/>
</dbReference>
<feature type="domain" description="CBS" evidence="26">
    <location>
        <begin position="200"/>
        <end position="257"/>
    </location>
</feature>